<feature type="transmembrane region" description="Helical" evidence="1">
    <location>
        <begin position="6"/>
        <end position="22"/>
    </location>
</feature>
<keyword evidence="1" id="KW-0472">Membrane</keyword>
<evidence type="ECO:0000313" key="3">
    <source>
        <dbReference type="Proteomes" id="UP000624041"/>
    </source>
</evidence>
<dbReference type="AlphaFoldDB" id="A0A917XWP2"/>
<gene>
    <name evidence="2" type="ORF">GCM10007971_14920</name>
</gene>
<feature type="transmembrane region" description="Helical" evidence="1">
    <location>
        <begin position="69"/>
        <end position="93"/>
    </location>
</feature>
<keyword evidence="1" id="KW-0812">Transmembrane</keyword>
<evidence type="ECO:0000256" key="1">
    <source>
        <dbReference type="SAM" id="Phobius"/>
    </source>
</evidence>
<name>A0A917XWP2_9BACI</name>
<accession>A0A917XWP2</accession>
<dbReference type="Proteomes" id="UP000624041">
    <property type="component" value="Unassembled WGS sequence"/>
</dbReference>
<organism evidence="2 3">
    <name type="scientific">Oceanobacillus indicireducens</name>
    <dbReference type="NCBI Taxonomy" id="1004261"/>
    <lineage>
        <taxon>Bacteria</taxon>
        <taxon>Bacillati</taxon>
        <taxon>Bacillota</taxon>
        <taxon>Bacilli</taxon>
        <taxon>Bacillales</taxon>
        <taxon>Bacillaceae</taxon>
        <taxon>Oceanobacillus</taxon>
    </lineage>
</organism>
<reference evidence="2" key="2">
    <citation type="submission" date="2020-09" db="EMBL/GenBank/DDBJ databases">
        <authorList>
            <person name="Sun Q."/>
            <person name="Ohkuma M."/>
        </authorList>
    </citation>
    <scope>NUCLEOTIDE SEQUENCE</scope>
    <source>
        <strain evidence="2">JCM 17251</strain>
    </source>
</reference>
<feature type="transmembrane region" description="Helical" evidence="1">
    <location>
        <begin position="105"/>
        <end position="128"/>
    </location>
</feature>
<dbReference type="RefSeq" id="WP_188856663.1">
    <property type="nucleotide sequence ID" value="NZ_BMOS01000008.1"/>
</dbReference>
<keyword evidence="1" id="KW-1133">Transmembrane helix</keyword>
<evidence type="ECO:0000313" key="2">
    <source>
        <dbReference type="EMBL" id="GGN55786.1"/>
    </source>
</evidence>
<sequence>MIGIIFIAISVAGYFLILNSKVKNKGAALLEKAMTAILSTLVFSLYLAVTGYTPVEEQQAGIGYNSFEGLFIIFFMYSLPLFLICGGLYSFFADIFLGKIHFHNAFLQYITGILVYLVGGLFIVGFFLH</sequence>
<keyword evidence="3" id="KW-1185">Reference proteome</keyword>
<dbReference type="EMBL" id="BMOS01000008">
    <property type="protein sequence ID" value="GGN55786.1"/>
    <property type="molecule type" value="Genomic_DNA"/>
</dbReference>
<reference evidence="2" key="1">
    <citation type="journal article" date="2014" name="Int. J. Syst. Evol. Microbiol.">
        <title>Complete genome sequence of Corynebacterium casei LMG S-19264T (=DSM 44701T), isolated from a smear-ripened cheese.</title>
        <authorList>
            <consortium name="US DOE Joint Genome Institute (JGI-PGF)"/>
            <person name="Walter F."/>
            <person name="Albersmeier A."/>
            <person name="Kalinowski J."/>
            <person name="Ruckert C."/>
        </authorList>
    </citation>
    <scope>NUCLEOTIDE SEQUENCE</scope>
    <source>
        <strain evidence="2">JCM 17251</strain>
    </source>
</reference>
<protein>
    <submittedName>
        <fullName evidence="2">Uncharacterized protein</fullName>
    </submittedName>
</protein>
<feature type="transmembrane region" description="Helical" evidence="1">
    <location>
        <begin position="29"/>
        <end position="49"/>
    </location>
</feature>
<comment type="caution">
    <text evidence="2">The sequence shown here is derived from an EMBL/GenBank/DDBJ whole genome shotgun (WGS) entry which is preliminary data.</text>
</comment>
<proteinExistence type="predicted"/>